<feature type="domain" description="Dynamin N-terminal" evidence="2">
    <location>
        <begin position="45"/>
        <end position="203"/>
    </location>
</feature>
<dbReference type="KEGG" id="pbro:HOP40_25060"/>
<keyword evidence="1" id="KW-1133">Transmembrane helix</keyword>
<accession>A0A6M6JNF8</accession>
<keyword evidence="1" id="KW-0472">Membrane</keyword>
<name>A0A6M6JNF8_9PSEU</name>
<proteinExistence type="predicted"/>
<evidence type="ECO:0000256" key="1">
    <source>
        <dbReference type="SAM" id="Phobius"/>
    </source>
</evidence>
<gene>
    <name evidence="3" type="ORF">HOP40_25060</name>
</gene>
<dbReference type="Pfam" id="PF00350">
    <property type="entry name" value="Dynamin_N"/>
    <property type="match status" value="1"/>
</dbReference>
<evidence type="ECO:0000259" key="2">
    <source>
        <dbReference type="Pfam" id="PF00350"/>
    </source>
</evidence>
<organism evidence="3 4">
    <name type="scientific">Pseudonocardia broussonetiae</name>
    <dbReference type="NCBI Taxonomy" id="2736640"/>
    <lineage>
        <taxon>Bacteria</taxon>
        <taxon>Bacillati</taxon>
        <taxon>Actinomycetota</taxon>
        <taxon>Actinomycetes</taxon>
        <taxon>Pseudonocardiales</taxon>
        <taxon>Pseudonocardiaceae</taxon>
        <taxon>Pseudonocardia</taxon>
    </lineage>
</organism>
<protein>
    <recommendedName>
        <fullName evidence="2">Dynamin N-terminal domain-containing protein</fullName>
    </recommendedName>
</protein>
<dbReference type="Proteomes" id="UP000505377">
    <property type="component" value="Chromosome"/>
</dbReference>
<evidence type="ECO:0000313" key="3">
    <source>
        <dbReference type="EMBL" id="QJY48650.1"/>
    </source>
</evidence>
<feature type="transmembrane region" description="Helical" evidence="1">
    <location>
        <begin position="484"/>
        <end position="510"/>
    </location>
</feature>
<dbReference type="AlphaFoldDB" id="A0A6M6JNF8"/>
<keyword evidence="1" id="KW-0812">Transmembrane</keyword>
<dbReference type="PANTHER" id="PTHR43681">
    <property type="entry name" value="TRANSMEMBRANE GTPASE FZO"/>
    <property type="match status" value="1"/>
</dbReference>
<reference evidence="3 4" key="1">
    <citation type="submission" date="2020-05" db="EMBL/GenBank/DDBJ databases">
        <authorList>
            <person name="Mo P."/>
        </authorList>
    </citation>
    <scope>NUCLEOTIDE SEQUENCE [LARGE SCALE GENOMIC DNA]</scope>
    <source>
        <strain evidence="3 4">Gen01</strain>
    </source>
</reference>
<sequence>MSGTVAGVLRLANEVHGLAKAAGREDLRLPLAEQAGRWKDATTTVVLAGAQKRGKSRLLNCLVGHPDLLPVDADIATHTQVAVTRGPELEVTVLRTDGSRVGVDPSELPAYASVLGDPAVLREVTGLEVTIDEPLLDGLRLVDTPGVDSLTLGHRHATMGALARADALLFAVSAQDQPILRHELEFLAEAADRILSVAFVLTKVEDSTSWRELLRENKERLTRFCGPDGPGLAPEVAARLLEAPWLPVSAKLGEAALSLAAAGHTERAQARLERSGLPGLRRHVRRCAERRELVRAGGVLGLAVAGIRALSEPEQDRAAADGDDGVETRRAAVEEELAQLAALRRERRRRSIDHQLIGRRVANRARARLDGYRRGYEREIGGLTTPAAVTAYAATLPESIERTLGAAWQEIAADTERTVSEALPRYLTEMGVDPGELDRVVMEAPVRAPGSLQAEGPGGKFDVIGEGVPALMMASSVGFLSSHVFVGLAFGLSVLAPIALGGLLAGTLLAHRRRVAEATRNRTALTKALGDAFGVATNEMTVAVEQAVAAWRGEAEHAVDAAFATRQQELDARRRELAGLAAQDAAVRRKAAAAAQERLDTLVEAERRGKELSVALAAELKAAPA</sequence>
<dbReference type="InterPro" id="IPR051943">
    <property type="entry name" value="TRAFAC_Dynamin-like_GTPase"/>
</dbReference>
<keyword evidence="4" id="KW-1185">Reference proteome</keyword>
<dbReference type="InterPro" id="IPR045063">
    <property type="entry name" value="Dynamin_N"/>
</dbReference>
<dbReference type="InterPro" id="IPR027417">
    <property type="entry name" value="P-loop_NTPase"/>
</dbReference>
<dbReference type="SUPFAM" id="SSF52540">
    <property type="entry name" value="P-loop containing nucleoside triphosphate hydrolases"/>
    <property type="match status" value="1"/>
</dbReference>
<dbReference type="EMBL" id="CP053564">
    <property type="protein sequence ID" value="QJY48650.1"/>
    <property type="molecule type" value="Genomic_DNA"/>
</dbReference>
<dbReference type="Gene3D" id="3.40.50.300">
    <property type="entry name" value="P-loop containing nucleotide triphosphate hydrolases"/>
    <property type="match status" value="1"/>
</dbReference>
<evidence type="ECO:0000313" key="4">
    <source>
        <dbReference type="Proteomes" id="UP000505377"/>
    </source>
</evidence>
<dbReference type="RefSeq" id="WP_172162623.1">
    <property type="nucleotide sequence ID" value="NZ_CP053564.1"/>
</dbReference>
<dbReference type="PANTHER" id="PTHR43681:SF1">
    <property type="entry name" value="SARCALUMENIN"/>
    <property type="match status" value="1"/>
</dbReference>